<dbReference type="Gene3D" id="2.30.42.10">
    <property type="match status" value="1"/>
</dbReference>
<feature type="domain" description="CARD" evidence="5">
    <location>
        <begin position="2"/>
        <end position="94"/>
    </location>
</feature>
<dbReference type="PANTHER" id="PTHR14559:SF1">
    <property type="entry name" value="CASPASE RECRUITMENT DOMAIN-CONTAINING PROTEIN 14"/>
    <property type="match status" value="1"/>
</dbReference>
<evidence type="ECO:0000313" key="6">
    <source>
        <dbReference type="Ensembl" id="ENSSPUP00000015800.1"/>
    </source>
</evidence>
<keyword evidence="2 3" id="KW-0175">Coiled coil</keyword>
<evidence type="ECO:0000256" key="3">
    <source>
        <dbReference type="SAM" id="Coils"/>
    </source>
</evidence>
<feature type="coiled-coil region" evidence="3">
    <location>
        <begin position="140"/>
        <end position="170"/>
    </location>
</feature>
<dbReference type="PANTHER" id="PTHR14559">
    <property type="entry name" value="CASPASE RECRUITMENT DOMAIN FAMILY"/>
    <property type="match status" value="1"/>
</dbReference>
<dbReference type="InterPro" id="IPR001478">
    <property type="entry name" value="PDZ"/>
</dbReference>
<dbReference type="PROSITE" id="PS50106">
    <property type="entry name" value="PDZ"/>
    <property type="match status" value="1"/>
</dbReference>
<dbReference type="InterPro" id="IPR036034">
    <property type="entry name" value="PDZ_sf"/>
</dbReference>
<protein>
    <submittedName>
        <fullName evidence="6">Caspase recruitment domain family member 14</fullName>
    </submittedName>
</protein>
<dbReference type="CDD" id="cd06736">
    <property type="entry name" value="PDZ_CARD11_CARD14-like"/>
    <property type="match status" value="1"/>
</dbReference>
<evidence type="ECO:0000313" key="7">
    <source>
        <dbReference type="Proteomes" id="UP000694392"/>
    </source>
</evidence>
<dbReference type="InterPro" id="IPR027417">
    <property type="entry name" value="P-loop_NTPase"/>
</dbReference>
<reference evidence="6" key="1">
    <citation type="submission" date="2025-08" db="UniProtKB">
        <authorList>
            <consortium name="Ensembl"/>
        </authorList>
    </citation>
    <scope>IDENTIFICATION</scope>
</reference>
<proteinExistence type="predicted"/>
<evidence type="ECO:0000259" key="4">
    <source>
        <dbReference type="PROSITE" id="PS50106"/>
    </source>
</evidence>
<evidence type="ECO:0000256" key="1">
    <source>
        <dbReference type="ARBA" id="ARBA00022553"/>
    </source>
</evidence>
<evidence type="ECO:0000259" key="5">
    <source>
        <dbReference type="PROSITE" id="PS50209"/>
    </source>
</evidence>
<dbReference type="Proteomes" id="UP000694392">
    <property type="component" value="Unplaced"/>
</dbReference>
<dbReference type="Pfam" id="PF00619">
    <property type="entry name" value="CARD"/>
    <property type="match status" value="1"/>
</dbReference>
<sequence>MDEERLWEMLESHRYKIVRSVCPSRLTPYLRQAKVLGQLDEEEVLHSPQFTNSAMRAGHMLDLLKSRGKNGALAFLESLKLHNPSIYTLVTGLEPSMDLNNFSGLIESSQLTECLAKAVASLQEELSWEKRQKLFLLQHCRQLKESKARLEAQAESLRGIEAECNRMKRELSTHFHEALKLKDELYSLSLRYSSALQEKDLVMTRCQRLQEEIYLIKQELQRARATSCERERPLRVTGDLQPLGEKLLRGEDKKVTSLVELETFSLVQEDSLEQNSEEALDSKRDELLDRMHSLRERAAMAEGQCKQYWEEKEHTLMECQKVQMECELYKEKICAFQVQVAELQKERDQAYIARDTAQLEISQSLLEKDSLRRKVFELTDQICELRKQAGPGEQGPRRKQRLVRMYAICPKDDSQESLMSVSEVQLWSNSSTESSRELAGSFQPGSPVPPCTMCSVPIRRRPAQRISSRITTVAFQANSLLEQISIIGGNQTGIFIHQVTPGSMADEMALSPGHQIVVVDYGVMEPGFKAFLEEATLEEALWVLERVNGFCCLSVRPNMEGYKKLLSDLNSKLVTSGDSFYIRANLSLEQRAGGELPVRCHDILHVTDTMCQGRWGACLVNPYSMKDMDAGTIPNYSQAQRQLITLIQELAQQSMAARKAACGGQPKLVCIVGTDKSKINPLWSSMDCATCDPCVLDGPRVSLQARNSIALMPYLLVKPRKPARARPVLLVPTLLGKSLADKLCLAKGFEKCPAQSGDAIQEKDPSNSSFRSLLQALEMLMEKNTHCLLDVGLESIQGLVAMEIYPIILLVTVGEKNAKKLRKVLQRLRVTEEQLLDCARREEPQLEAVPCLYSTISPSTWSDTDALVGYIRRAVADEQKKVVWLKQEPH</sequence>
<dbReference type="PROSITE" id="PS50209">
    <property type="entry name" value="CARD"/>
    <property type="match status" value="1"/>
</dbReference>
<dbReference type="GeneTree" id="ENSGT00940000160777"/>
<evidence type="ECO:0000256" key="2">
    <source>
        <dbReference type="ARBA" id="ARBA00023054"/>
    </source>
</evidence>
<dbReference type="InterPro" id="IPR011029">
    <property type="entry name" value="DEATH-like_dom_sf"/>
</dbReference>
<name>A0A8D0H6T3_SPHPU</name>
<dbReference type="GO" id="GO:0005737">
    <property type="term" value="C:cytoplasm"/>
    <property type="evidence" value="ECO:0007669"/>
    <property type="project" value="TreeGrafter"/>
</dbReference>
<dbReference type="Gene3D" id="2.30.30.40">
    <property type="entry name" value="SH3 Domains"/>
    <property type="match status" value="1"/>
</dbReference>
<dbReference type="Ensembl" id="ENSSPUT00000016845.1">
    <property type="protein sequence ID" value="ENSSPUP00000015800.1"/>
    <property type="gene ID" value="ENSSPUG00000012095.1"/>
</dbReference>
<dbReference type="SUPFAM" id="SSF50156">
    <property type="entry name" value="PDZ domain-like"/>
    <property type="match status" value="1"/>
</dbReference>
<accession>A0A8D0H6T3</accession>
<feature type="coiled-coil region" evidence="3">
    <location>
        <begin position="277"/>
        <end position="304"/>
    </location>
</feature>
<organism evidence="6 7">
    <name type="scientific">Sphenodon punctatus</name>
    <name type="common">Tuatara</name>
    <name type="synonym">Hatteria punctata</name>
    <dbReference type="NCBI Taxonomy" id="8508"/>
    <lineage>
        <taxon>Eukaryota</taxon>
        <taxon>Metazoa</taxon>
        <taxon>Chordata</taxon>
        <taxon>Craniata</taxon>
        <taxon>Vertebrata</taxon>
        <taxon>Euteleostomi</taxon>
        <taxon>Lepidosauria</taxon>
        <taxon>Sphenodontia</taxon>
        <taxon>Sphenodontidae</taxon>
        <taxon>Sphenodon</taxon>
    </lineage>
</organism>
<gene>
    <name evidence="6" type="primary">CARD14</name>
</gene>
<dbReference type="GO" id="GO:0050700">
    <property type="term" value="F:CARD domain binding"/>
    <property type="evidence" value="ECO:0007669"/>
    <property type="project" value="TreeGrafter"/>
</dbReference>
<feature type="domain" description="PDZ" evidence="4">
    <location>
        <begin position="484"/>
        <end position="559"/>
    </location>
</feature>
<dbReference type="SUPFAM" id="SSF47986">
    <property type="entry name" value="DEATH domain"/>
    <property type="match status" value="1"/>
</dbReference>
<dbReference type="Gene3D" id="3.40.50.300">
    <property type="entry name" value="P-loop containing nucleotide triphosphate hydrolases"/>
    <property type="match status" value="1"/>
</dbReference>
<dbReference type="AlphaFoldDB" id="A0A8D0H6T3"/>
<keyword evidence="7" id="KW-1185">Reference proteome</keyword>
<keyword evidence="1" id="KW-0597">Phosphoprotein</keyword>
<dbReference type="Gene3D" id="1.10.533.10">
    <property type="entry name" value="Death Domain, Fas"/>
    <property type="match status" value="1"/>
</dbReference>
<reference evidence="6" key="2">
    <citation type="submission" date="2025-09" db="UniProtKB">
        <authorList>
            <consortium name="Ensembl"/>
        </authorList>
    </citation>
    <scope>IDENTIFICATION</scope>
</reference>
<dbReference type="InterPro" id="IPR001315">
    <property type="entry name" value="CARD"/>
</dbReference>
<dbReference type="GO" id="GO:0042981">
    <property type="term" value="P:regulation of apoptotic process"/>
    <property type="evidence" value="ECO:0007669"/>
    <property type="project" value="InterPro"/>
</dbReference>